<dbReference type="EMBL" id="CP090167">
    <property type="protein sequence ID" value="UJO17377.1"/>
    <property type="molecule type" value="Genomic_DNA"/>
</dbReference>
<dbReference type="KEGG" id="ffu:CLAFUR5_06381"/>
<feature type="region of interest" description="Disordered" evidence="1">
    <location>
        <begin position="494"/>
        <end position="523"/>
    </location>
</feature>
<keyword evidence="3" id="KW-1185">Reference proteome</keyword>
<dbReference type="RefSeq" id="XP_047761743.1">
    <property type="nucleotide sequence ID" value="XM_047905529.1"/>
</dbReference>
<reference evidence="2" key="2">
    <citation type="journal article" date="2022" name="Microb. Genom.">
        <title>A chromosome-scale genome assembly of the tomato pathogen Cladosporium fulvum reveals a compartmentalized genome architecture and the presence of a dispensable chromosome.</title>
        <authorList>
            <person name="Zaccaron A.Z."/>
            <person name="Chen L.H."/>
            <person name="Samaras A."/>
            <person name="Stergiopoulos I."/>
        </authorList>
    </citation>
    <scope>NUCLEOTIDE SEQUENCE</scope>
    <source>
        <strain evidence="2">Race5_Kim</strain>
    </source>
</reference>
<gene>
    <name evidence="2" type="ORF">CLAFUR5_06381</name>
</gene>
<sequence length="523" mass="60321">MAARRPSVCLFCQSRQLALSKRTAHSTKRRLTTISRRQLEAIALRPEDDGFLLSEKERAGEQSEDEEPLLSAVDARRQWKLYNPIDELREAALGFDALVKRRDLRLEVLRSLSNPWPQVPAGRQHTMNKPVLPEAKAAVIPHTTFRQRLRDALGPKPVRQVLRQQLLRCEYPKEILRVVAVAMQHRASAKHLAVLFEPLMRALYRCRQNVSDPEVLRCLNTIIMRFRYADLEVQPQLLYMALKFAARSRSLPAMKKFLAMIRGDGLKLSSNVFRSIIAKFSIGHRGLGEIRNGRWKRQDLMQVLTGFPDCADLPSDQHYHLGSFLFRDDWQYLHGWVAVLGRCRASELVWEEWELWKHTKASTEPRKLLIKEANAAAMTSKLRGDIWFVEQQTHSGDLKRAWQLLSETSIPFSSLKMRIKDKLLEEPEYCPPAAWTEDVRNEMVQKYDRELSRVEQALGVKWTPGAEDGSGDHTLTMDQEEALDKLGERRWRSDDAYGYPWETDPIVPENERGLHDAEEGSTA</sequence>
<evidence type="ECO:0000256" key="1">
    <source>
        <dbReference type="SAM" id="MobiDB-lite"/>
    </source>
</evidence>
<dbReference type="GeneID" id="71986259"/>
<dbReference type="Proteomes" id="UP000756132">
    <property type="component" value="Chromosome 5"/>
</dbReference>
<evidence type="ECO:0000313" key="2">
    <source>
        <dbReference type="EMBL" id="UJO17377.1"/>
    </source>
</evidence>
<protein>
    <submittedName>
        <fullName evidence="2">Uncharacterized protein</fullName>
    </submittedName>
</protein>
<dbReference type="OrthoDB" id="3827811at2759"/>
<dbReference type="AlphaFoldDB" id="A0A9Q8LH66"/>
<reference evidence="2" key="1">
    <citation type="submission" date="2021-12" db="EMBL/GenBank/DDBJ databases">
        <authorList>
            <person name="Zaccaron A."/>
            <person name="Stergiopoulos I."/>
        </authorList>
    </citation>
    <scope>NUCLEOTIDE SEQUENCE</scope>
    <source>
        <strain evidence="2">Race5_Kim</strain>
    </source>
</reference>
<organism evidence="2 3">
    <name type="scientific">Passalora fulva</name>
    <name type="common">Tomato leaf mold</name>
    <name type="synonym">Cladosporium fulvum</name>
    <dbReference type="NCBI Taxonomy" id="5499"/>
    <lineage>
        <taxon>Eukaryota</taxon>
        <taxon>Fungi</taxon>
        <taxon>Dikarya</taxon>
        <taxon>Ascomycota</taxon>
        <taxon>Pezizomycotina</taxon>
        <taxon>Dothideomycetes</taxon>
        <taxon>Dothideomycetidae</taxon>
        <taxon>Mycosphaerellales</taxon>
        <taxon>Mycosphaerellaceae</taxon>
        <taxon>Fulvia</taxon>
    </lineage>
</organism>
<evidence type="ECO:0000313" key="3">
    <source>
        <dbReference type="Proteomes" id="UP000756132"/>
    </source>
</evidence>
<proteinExistence type="predicted"/>
<accession>A0A9Q8LH66</accession>
<feature type="compositionally biased region" description="Basic and acidic residues" evidence="1">
    <location>
        <begin position="509"/>
        <end position="523"/>
    </location>
</feature>
<name>A0A9Q8LH66_PASFU</name>